<organism evidence="1 2">
    <name type="scientific">Colletotrichum melonis</name>
    <dbReference type="NCBI Taxonomy" id="1209925"/>
    <lineage>
        <taxon>Eukaryota</taxon>
        <taxon>Fungi</taxon>
        <taxon>Dikarya</taxon>
        <taxon>Ascomycota</taxon>
        <taxon>Pezizomycotina</taxon>
        <taxon>Sordariomycetes</taxon>
        <taxon>Hypocreomycetidae</taxon>
        <taxon>Glomerellales</taxon>
        <taxon>Glomerellaceae</taxon>
        <taxon>Colletotrichum</taxon>
        <taxon>Colletotrichum acutatum species complex</taxon>
    </lineage>
</organism>
<proteinExistence type="predicted"/>
<evidence type="ECO:0000313" key="1">
    <source>
        <dbReference type="EMBL" id="KAK1452537.1"/>
    </source>
</evidence>
<reference evidence="1 2" key="1">
    <citation type="submission" date="2016-10" db="EMBL/GenBank/DDBJ databases">
        <title>The genome sequence of Colletotrichum fioriniae PJ7.</title>
        <authorList>
            <person name="Baroncelli R."/>
        </authorList>
    </citation>
    <scope>NUCLEOTIDE SEQUENCE [LARGE SCALE GENOMIC DNA]</scope>
    <source>
        <strain evidence="1">Col 31</strain>
    </source>
</reference>
<gene>
    <name evidence="1" type="ORF">CMEL01_16748</name>
</gene>
<accession>A0AAI9U6D3</accession>
<dbReference type="Proteomes" id="UP001239795">
    <property type="component" value="Unassembled WGS sequence"/>
</dbReference>
<name>A0AAI9U6D3_9PEZI</name>
<dbReference type="EMBL" id="MLGG01000039">
    <property type="protein sequence ID" value="KAK1452537.1"/>
    <property type="molecule type" value="Genomic_DNA"/>
</dbReference>
<evidence type="ECO:0000313" key="2">
    <source>
        <dbReference type="Proteomes" id="UP001239795"/>
    </source>
</evidence>
<keyword evidence="2" id="KW-1185">Reference proteome</keyword>
<comment type="caution">
    <text evidence="1">The sequence shown here is derived from an EMBL/GenBank/DDBJ whole genome shotgun (WGS) entry which is preliminary data.</text>
</comment>
<dbReference type="AlphaFoldDB" id="A0AAI9U6D3"/>
<protein>
    <submittedName>
        <fullName evidence="1">Uncharacterized protein</fullName>
    </submittedName>
</protein>
<sequence length="86" mass="9252">MHPKVHITTYALCGTGLGTVKVANYCVHYGISKDINEVAQATVRSTEQPLDQLMARTRDAHNGLFGEDGFLGEIVALFGTGEESAE</sequence>